<dbReference type="EMBL" id="AP022839">
    <property type="protein sequence ID" value="BCA96090.1"/>
    <property type="molecule type" value="Genomic_DNA"/>
</dbReference>
<proteinExistence type="predicted"/>
<keyword evidence="2" id="KW-1185">Reference proteome</keyword>
<accession>A0A6F8T7G6</accession>
<sequence length="267" mass="31289">MKKIALLVCYLFILGIKCYAKPVLEQDIDLIALEDLKVLTQIQTKYNKSLFNKEFTQKLIECTANGNKQCRDRLSREEDEKIDYEYHAVKKNSQLWEGKLKECADRGNLFCSNRLGYFYFLNPQDNPRYLDAYPYLVKGQYIYTHHYNENVSVCAAMIGFSLEMNNKRDSLKYFKRCALDGNRTCAYKVSEFYSDDPDFKNPILDYAWKATAIKLIDSFNFMTNKTNSELEHDLAELENKIGGNIYQAYMLANIICDKTAKCYLKRY</sequence>
<protein>
    <recommendedName>
        <fullName evidence="3">Sel1 repeat family protein</fullName>
    </recommendedName>
</protein>
<evidence type="ECO:0000313" key="2">
    <source>
        <dbReference type="Proteomes" id="UP000502894"/>
    </source>
</evidence>
<dbReference type="AlphaFoldDB" id="A0A6F8T7G6"/>
<dbReference type="KEGG" id="lant:TUM19329_24510"/>
<dbReference type="Proteomes" id="UP000502894">
    <property type="component" value="Chromosome"/>
</dbReference>
<name>A0A6F8T7G6_9GAMM</name>
<evidence type="ECO:0008006" key="3">
    <source>
        <dbReference type="Google" id="ProtNLM"/>
    </source>
</evidence>
<evidence type="ECO:0000313" key="1">
    <source>
        <dbReference type="EMBL" id="BCA96090.1"/>
    </source>
</evidence>
<reference evidence="1" key="1">
    <citation type="journal article" date="2020" name="Microbiol. Resour. Announc.">
        <title>Complete Genome Sequence of Novel Psychrotolerant Legionella Strain TUM19329, Isolated from Antarctic Lake Sediment.</title>
        <authorList>
            <person name="Shimada S."/>
            <person name="Nakai R."/>
            <person name="Aoki K."/>
            <person name="Shimoeda N."/>
            <person name="Ohno G."/>
            <person name="Miyazaki Y."/>
            <person name="Kudoh S."/>
            <person name="Imura S."/>
            <person name="Watanabe K."/>
            <person name="Ishii Y."/>
            <person name="Tateda K."/>
        </authorList>
    </citation>
    <scope>NUCLEOTIDE SEQUENCE [LARGE SCALE GENOMIC DNA]</scope>
    <source>
        <strain evidence="1">TUM19329</strain>
    </source>
</reference>
<organism evidence="1 2">
    <name type="scientific">Legionella antarctica</name>
    <dbReference type="NCBI Taxonomy" id="2708020"/>
    <lineage>
        <taxon>Bacteria</taxon>
        <taxon>Pseudomonadati</taxon>
        <taxon>Pseudomonadota</taxon>
        <taxon>Gammaproteobacteria</taxon>
        <taxon>Legionellales</taxon>
        <taxon>Legionellaceae</taxon>
        <taxon>Legionella</taxon>
    </lineage>
</organism>
<gene>
    <name evidence="1" type="ORF">TUM19329_24510</name>
</gene>
<dbReference type="RefSeq" id="WP_173237502.1">
    <property type="nucleotide sequence ID" value="NZ_AP022839.1"/>
</dbReference>